<evidence type="ECO:0000313" key="2">
    <source>
        <dbReference type="Proteomes" id="UP001642540"/>
    </source>
</evidence>
<reference evidence="1 2" key="1">
    <citation type="submission" date="2024-08" db="EMBL/GenBank/DDBJ databases">
        <authorList>
            <person name="Cucini C."/>
            <person name="Frati F."/>
        </authorList>
    </citation>
    <scope>NUCLEOTIDE SEQUENCE [LARGE SCALE GENOMIC DNA]</scope>
</reference>
<keyword evidence="2" id="KW-1185">Reference proteome</keyword>
<gene>
    <name evidence="1" type="ORF">ODALV1_LOCUS17098</name>
</gene>
<comment type="caution">
    <text evidence="1">The sequence shown here is derived from an EMBL/GenBank/DDBJ whole genome shotgun (WGS) entry which is preliminary data.</text>
</comment>
<name>A0ABP1QZH2_9HEXA</name>
<accession>A0ABP1QZH2</accession>
<organism evidence="1 2">
    <name type="scientific">Orchesella dallaii</name>
    <dbReference type="NCBI Taxonomy" id="48710"/>
    <lineage>
        <taxon>Eukaryota</taxon>
        <taxon>Metazoa</taxon>
        <taxon>Ecdysozoa</taxon>
        <taxon>Arthropoda</taxon>
        <taxon>Hexapoda</taxon>
        <taxon>Collembola</taxon>
        <taxon>Entomobryomorpha</taxon>
        <taxon>Entomobryoidea</taxon>
        <taxon>Orchesellidae</taxon>
        <taxon>Orchesellinae</taxon>
        <taxon>Orchesella</taxon>
    </lineage>
</organism>
<evidence type="ECO:0000313" key="1">
    <source>
        <dbReference type="EMBL" id="CAL8115972.1"/>
    </source>
</evidence>
<proteinExistence type="predicted"/>
<protein>
    <submittedName>
        <fullName evidence="1">Uncharacterized protein</fullName>
    </submittedName>
</protein>
<dbReference type="EMBL" id="CAXLJM020000051">
    <property type="protein sequence ID" value="CAL8115972.1"/>
    <property type="molecule type" value="Genomic_DNA"/>
</dbReference>
<dbReference type="Proteomes" id="UP001642540">
    <property type="component" value="Unassembled WGS sequence"/>
</dbReference>
<sequence length="132" mass="15153">MEKQENSTAKLRSELERLTEPHTELLQSIQKLNESLEMVLKEINTREEKWRTIKRRDDGLEIKYKEFKTFILPTYSASFGSKAEGRTEVEKVSNKLKEVVLVALPALTVYHANRTSKNSLCGDIAAISNRDV</sequence>